<dbReference type="InterPro" id="IPR011206">
    <property type="entry name" value="Citrate_lyase_beta/mcl1/mcl2"/>
</dbReference>
<dbReference type="Pfam" id="PF03328">
    <property type="entry name" value="HpcH_HpaI"/>
    <property type="match status" value="1"/>
</dbReference>
<feature type="domain" description="HpcH/HpaI aldolase/citrate lyase" evidence="5">
    <location>
        <begin position="8"/>
        <end position="231"/>
    </location>
</feature>
<name>A0ABS1CX98_9PROT</name>
<keyword evidence="6" id="KW-0456">Lyase</keyword>
<sequence>MRTLPTWRSLLYVPATRDDFVAKAHRRGADAIILDLEDAVAPAEKPAARAALARAVPAVRQPGPDGRGAEVCVRINRPLRMAAEDIAAAVGAGADVLVLTKLLGPDHVRLLAELTAESEAAQGVPVGSTRFIGLVETAAALPQMEAIARADDRMVALGAGGEDLATDLGMEPVPDALYIPKMLAVVAARAAGILPLGFVGTVAGLSDMEGYRAMLRRSRALGFACASCVHPSQVPVINEEYGARPEEVERARRMVAAFEASLARGVGAVTFEGQMIDAPIVERARRLLRRLG</sequence>
<gene>
    <name evidence="6" type="ORF">CKO45_12400</name>
</gene>
<accession>A0ABS1CX98</accession>
<keyword evidence="4" id="KW-0460">Magnesium</keyword>
<evidence type="ECO:0000313" key="7">
    <source>
        <dbReference type="Proteomes" id="UP000697995"/>
    </source>
</evidence>
<evidence type="ECO:0000313" key="6">
    <source>
        <dbReference type="EMBL" id="MBK1659034.1"/>
    </source>
</evidence>
<dbReference type="Gene3D" id="3.20.20.60">
    <property type="entry name" value="Phosphoenolpyruvate-binding domains"/>
    <property type="match status" value="1"/>
</dbReference>
<keyword evidence="7" id="KW-1185">Reference proteome</keyword>
<comment type="cofactor">
    <cofactor evidence="1">
        <name>Mg(2+)</name>
        <dbReference type="ChEBI" id="CHEBI:18420"/>
    </cofactor>
</comment>
<evidence type="ECO:0000256" key="3">
    <source>
        <dbReference type="ARBA" id="ARBA00022723"/>
    </source>
</evidence>
<dbReference type="EMBL" id="NRSG01000079">
    <property type="protein sequence ID" value="MBK1659034.1"/>
    <property type="molecule type" value="Genomic_DNA"/>
</dbReference>
<dbReference type="PANTHER" id="PTHR32308">
    <property type="entry name" value="LYASE BETA SUBUNIT, PUTATIVE (AFU_ORTHOLOGUE AFUA_4G13030)-RELATED"/>
    <property type="match status" value="1"/>
</dbReference>
<evidence type="ECO:0000256" key="1">
    <source>
        <dbReference type="ARBA" id="ARBA00001946"/>
    </source>
</evidence>
<evidence type="ECO:0000256" key="4">
    <source>
        <dbReference type="ARBA" id="ARBA00022842"/>
    </source>
</evidence>
<dbReference type="RefSeq" id="WP_133219757.1">
    <property type="nucleotide sequence ID" value="NZ_NRSG01000079.1"/>
</dbReference>
<dbReference type="SUPFAM" id="SSF51621">
    <property type="entry name" value="Phosphoenolpyruvate/pyruvate domain"/>
    <property type="match status" value="1"/>
</dbReference>
<dbReference type="Proteomes" id="UP000697995">
    <property type="component" value="Unassembled WGS sequence"/>
</dbReference>
<dbReference type="InterPro" id="IPR015813">
    <property type="entry name" value="Pyrv/PenolPyrv_kinase-like_dom"/>
</dbReference>
<comment type="similarity">
    <text evidence="2">Belongs to the HpcH/HpaI aldolase family.</text>
</comment>
<dbReference type="GO" id="GO:0016829">
    <property type="term" value="F:lyase activity"/>
    <property type="evidence" value="ECO:0007669"/>
    <property type="project" value="UniProtKB-KW"/>
</dbReference>
<dbReference type="PIRSF" id="PIRSF015582">
    <property type="entry name" value="Cit_lyase_B"/>
    <property type="match status" value="1"/>
</dbReference>
<protein>
    <submittedName>
        <fullName evidence="6">CoA ester lyase</fullName>
    </submittedName>
</protein>
<dbReference type="PANTHER" id="PTHR32308:SF10">
    <property type="entry name" value="CITRATE LYASE SUBUNIT BETA"/>
    <property type="match status" value="1"/>
</dbReference>
<proteinExistence type="inferred from homology"/>
<organism evidence="6 7">
    <name type="scientific">Paracraurococcus ruber</name>
    <dbReference type="NCBI Taxonomy" id="77675"/>
    <lineage>
        <taxon>Bacteria</taxon>
        <taxon>Pseudomonadati</taxon>
        <taxon>Pseudomonadota</taxon>
        <taxon>Alphaproteobacteria</taxon>
        <taxon>Acetobacterales</taxon>
        <taxon>Roseomonadaceae</taxon>
        <taxon>Paracraurococcus</taxon>
    </lineage>
</organism>
<dbReference type="InterPro" id="IPR005000">
    <property type="entry name" value="Aldolase/citrate-lyase_domain"/>
</dbReference>
<dbReference type="InterPro" id="IPR040442">
    <property type="entry name" value="Pyrv_kinase-like_dom_sf"/>
</dbReference>
<evidence type="ECO:0000259" key="5">
    <source>
        <dbReference type="Pfam" id="PF03328"/>
    </source>
</evidence>
<keyword evidence="3" id="KW-0479">Metal-binding</keyword>
<comment type="caution">
    <text evidence="6">The sequence shown here is derived from an EMBL/GenBank/DDBJ whole genome shotgun (WGS) entry which is preliminary data.</text>
</comment>
<reference evidence="6 7" key="1">
    <citation type="journal article" date="2020" name="Microorganisms">
        <title>Osmotic Adaptation and Compatible Solute Biosynthesis of Phototrophic Bacteria as Revealed from Genome Analyses.</title>
        <authorList>
            <person name="Imhoff J.F."/>
            <person name="Rahn T."/>
            <person name="Kunzel S."/>
            <person name="Keller A."/>
            <person name="Neulinger S.C."/>
        </authorList>
    </citation>
    <scope>NUCLEOTIDE SEQUENCE [LARGE SCALE GENOMIC DNA]</scope>
    <source>
        <strain evidence="6 7">DSM 15382</strain>
    </source>
</reference>
<evidence type="ECO:0000256" key="2">
    <source>
        <dbReference type="ARBA" id="ARBA00005568"/>
    </source>
</evidence>